<dbReference type="InterPro" id="IPR032812">
    <property type="entry name" value="SbsA_Ig"/>
</dbReference>
<dbReference type="EMBL" id="JBGCUO010000002">
    <property type="protein sequence ID" value="MEY1662871.1"/>
    <property type="molecule type" value="Genomic_DNA"/>
</dbReference>
<organism evidence="5 6">
    <name type="scientific">Isoalcanivorax beigongshangi</name>
    <dbReference type="NCBI Taxonomy" id="3238810"/>
    <lineage>
        <taxon>Bacteria</taxon>
        <taxon>Pseudomonadati</taxon>
        <taxon>Pseudomonadota</taxon>
        <taxon>Gammaproteobacteria</taxon>
        <taxon>Oceanospirillales</taxon>
        <taxon>Alcanivoracaceae</taxon>
        <taxon>Isoalcanivorax</taxon>
    </lineage>
</organism>
<dbReference type="InterPro" id="IPR014755">
    <property type="entry name" value="Cu-Rt/internalin_Ig-like"/>
</dbReference>
<comment type="caution">
    <text evidence="5">The sequence shown here is derived from an EMBL/GenBank/DDBJ whole genome shotgun (WGS) entry which is preliminary data.</text>
</comment>
<evidence type="ECO:0000313" key="6">
    <source>
        <dbReference type="Proteomes" id="UP001562065"/>
    </source>
</evidence>
<feature type="domain" description="SbsA Ig-like" evidence="4">
    <location>
        <begin position="462"/>
        <end position="570"/>
    </location>
</feature>
<evidence type="ECO:0000256" key="2">
    <source>
        <dbReference type="SAM" id="MobiDB-lite"/>
    </source>
</evidence>
<evidence type="ECO:0000256" key="3">
    <source>
        <dbReference type="SAM" id="SignalP"/>
    </source>
</evidence>
<gene>
    <name evidence="5" type="ORF">AB5I84_11985</name>
</gene>
<keyword evidence="1 3" id="KW-0732">Signal</keyword>
<dbReference type="Gene3D" id="2.60.40.1220">
    <property type="match status" value="3"/>
</dbReference>
<feature type="region of interest" description="Disordered" evidence="2">
    <location>
        <begin position="890"/>
        <end position="931"/>
    </location>
</feature>
<feature type="compositionally biased region" description="Basic and acidic residues" evidence="2">
    <location>
        <begin position="905"/>
        <end position="931"/>
    </location>
</feature>
<evidence type="ECO:0000313" key="5">
    <source>
        <dbReference type="EMBL" id="MEY1662871.1"/>
    </source>
</evidence>
<feature type="region of interest" description="Disordered" evidence="2">
    <location>
        <begin position="450"/>
        <end position="488"/>
    </location>
</feature>
<feature type="compositionally biased region" description="Low complexity" evidence="2">
    <location>
        <begin position="456"/>
        <end position="469"/>
    </location>
</feature>
<accession>A0ABV4AJ93</accession>
<reference evidence="5 6" key="1">
    <citation type="submission" date="2024-07" db="EMBL/GenBank/DDBJ databases">
        <authorList>
            <person name="Ren Q."/>
        </authorList>
    </citation>
    <scope>NUCLEOTIDE SEQUENCE [LARGE SCALE GENOMIC DNA]</scope>
    <source>
        <strain evidence="5 6">REN37</strain>
    </source>
</reference>
<feature type="chain" id="PRO_5045335999" evidence="3">
    <location>
        <begin position="21"/>
        <end position="1049"/>
    </location>
</feature>
<evidence type="ECO:0000259" key="4">
    <source>
        <dbReference type="Pfam" id="PF13205"/>
    </source>
</evidence>
<feature type="domain" description="SbsA Ig-like" evidence="4">
    <location>
        <begin position="158"/>
        <end position="258"/>
    </location>
</feature>
<feature type="domain" description="SbsA Ig-like" evidence="4">
    <location>
        <begin position="40"/>
        <end position="139"/>
    </location>
</feature>
<keyword evidence="6" id="KW-1185">Reference proteome</keyword>
<protein>
    <submittedName>
        <fullName evidence="5">Ig-like domain-containing protein</fullName>
    </submittedName>
</protein>
<dbReference type="Pfam" id="PF13205">
    <property type="entry name" value="Big_5"/>
    <property type="match status" value="3"/>
</dbReference>
<evidence type="ECO:0000256" key="1">
    <source>
        <dbReference type="ARBA" id="ARBA00022729"/>
    </source>
</evidence>
<sequence>MMAITRRVAPLLALSLVLGACGGSDKQKVTEVPLIPGGELVYSYPDRDQTGVSTFAPVVVHFSKPVAAGQPITDSEVSLRDAQGNLVPVAHRLAGDGRSVVLHPHAALAFNSEYRVKIDGLNSAEGTLVVPDGGFSFRTRAAQYGPRDQQQGSADFAMTRMFPDGQQLDIVDMTTFRFQFSQPIDTEQFAYGDTVKLTDGTGKLVPAVALAKGPYLTIDPQQDLTPGKRYVLTFGNLTSTYGTALAAPFGSKRSFEFTPKMSGPRDLMALRAPNTGQPSILTGDLMNMVPVKSVLLGDDTESAQEGDVYTELGYAPLFENDILPVRLPRGGMLTGGALDVLVGGHVPAGFDSGAVRVQFITDATGYLLPNPHTRLSEAPRQLRMFMDVAIVTDDARANAAFNQDILHMELVGMAIVKDGVLVADAVTVVENDVLGVEYAHGTLSFHMESYRDPKDAPAQPQDTTPPQLLSWLPGPGALESNPTPESLEKSLAMRPGDPIVLNFTEPLEPNSLTRNVTLRKSDGSSLPVEIRRDGAAVVIRAGLELSESYTLELDGGITDLAGNALAAQTLRFDMPLAAAGGQVSPFVIGSYPGFPCVLEETRLRDGVVGSCKGTNSREDRLPMPYMPSDRPIVVRFSQPVNPDSVLLGTTFKVFKVAEDGTPVSGSDVDGDLTVKGREMRFMPAQRWDEGALYAYELVSNGNARSDQCNPSSAICGANGLPLKTELFAQSADKAPPMNGGGAVMRIYFTGAEPVPWVFQGLDNLPTADINGNAKWDDGEGSAYNDPLYLHNSARVQVTGVGGSVAKASLGCDIGKTCPERHYIYQTGGLMADVVGFISAEELANDPNPAYGRIPQEVLDNGGILVWLYPTVIQSTDLTVYTETTLGGIAKSGPAPTGPQYMRMRSTCDGRAPQDGRPEPQHSQRNERRCGPGEHGLIPSWIVDTGEGEPQYLSVLDLYLDSPQLEPKVWLLGFIESKLAHNQLGYGFSLDLKGPLRFYDDGRMQIIQVNRDAVPLKVDLLALGFLEANVDLEIPAQAVNLNYMSRPAKH</sequence>
<proteinExistence type="predicted"/>
<dbReference type="Proteomes" id="UP001562065">
    <property type="component" value="Unassembled WGS sequence"/>
</dbReference>
<feature type="signal peptide" evidence="3">
    <location>
        <begin position="1"/>
        <end position="20"/>
    </location>
</feature>
<dbReference type="RefSeq" id="WP_369456143.1">
    <property type="nucleotide sequence ID" value="NZ_JBGCUO010000002.1"/>
</dbReference>
<name>A0ABV4AJ93_9GAMM</name>
<dbReference type="PROSITE" id="PS51257">
    <property type="entry name" value="PROKAR_LIPOPROTEIN"/>
    <property type="match status" value="1"/>
</dbReference>